<dbReference type="CDD" id="cd00051">
    <property type="entry name" value="EFh"/>
    <property type="match status" value="1"/>
</dbReference>
<dbReference type="InterPro" id="IPR018247">
    <property type="entry name" value="EF_Hand_1_Ca_BS"/>
</dbReference>
<dbReference type="VEuPathDB" id="VectorBase:CSON013458"/>
<organism evidence="5">
    <name type="scientific">Culicoides sonorensis</name>
    <name type="common">Biting midge</name>
    <dbReference type="NCBI Taxonomy" id="179676"/>
    <lineage>
        <taxon>Eukaryota</taxon>
        <taxon>Metazoa</taxon>
        <taxon>Ecdysozoa</taxon>
        <taxon>Arthropoda</taxon>
        <taxon>Hexapoda</taxon>
        <taxon>Insecta</taxon>
        <taxon>Pterygota</taxon>
        <taxon>Neoptera</taxon>
        <taxon>Endopterygota</taxon>
        <taxon>Diptera</taxon>
        <taxon>Nematocera</taxon>
        <taxon>Chironomoidea</taxon>
        <taxon>Ceratopogonidae</taxon>
        <taxon>Ceratopogoninae</taxon>
        <taxon>Culicoides</taxon>
        <taxon>Monoculicoides</taxon>
    </lineage>
</organism>
<evidence type="ECO:0000256" key="1">
    <source>
        <dbReference type="ARBA" id="ARBA00022723"/>
    </source>
</evidence>
<dbReference type="Pfam" id="PF13499">
    <property type="entry name" value="EF-hand_7"/>
    <property type="match status" value="2"/>
</dbReference>
<dbReference type="GO" id="GO:0005509">
    <property type="term" value="F:calcium ion binding"/>
    <property type="evidence" value="ECO:0007669"/>
    <property type="project" value="InterPro"/>
</dbReference>
<sequence length="232" mass="26384">MHKQPLMRHYNRRIPLKMANRPTSAMSRQEGEMINRANRAVQSGQITDPIEKLRQLCLARGAGGILGLGRCFRRMDDDGNKQLNLEEFIKGLQDSGLPVTQEEGAEMFSRFDKDGSGGIDMTEFLVAIRPNMSQSRVKIVEQAFKKLDKTGDGFLTLDDLKNVYSVRSHPKYQSGEMTEEQILHKFLGNFEEGGIVDGKVTHEEFMNYYSAISASIDNDAYFDLMMRQSYKL</sequence>
<dbReference type="InterPro" id="IPR002048">
    <property type="entry name" value="EF_hand_dom"/>
</dbReference>
<accession>A0A336MB06</accession>
<dbReference type="Gene3D" id="1.10.238.10">
    <property type="entry name" value="EF-hand"/>
    <property type="match status" value="2"/>
</dbReference>
<dbReference type="PROSITE" id="PS00018">
    <property type="entry name" value="EF_HAND_1"/>
    <property type="match status" value="1"/>
</dbReference>
<protein>
    <submittedName>
        <fullName evidence="5">CSON013458 protein</fullName>
    </submittedName>
</protein>
<evidence type="ECO:0000313" key="5">
    <source>
        <dbReference type="EMBL" id="SSX26511.1"/>
    </source>
</evidence>
<feature type="domain" description="EF-hand" evidence="4">
    <location>
        <begin position="135"/>
        <end position="170"/>
    </location>
</feature>
<keyword evidence="3" id="KW-0106">Calcium</keyword>
<keyword evidence="2" id="KW-0677">Repeat</keyword>
<keyword evidence="1" id="KW-0479">Metal-binding</keyword>
<evidence type="ECO:0000259" key="4">
    <source>
        <dbReference type="PROSITE" id="PS50222"/>
    </source>
</evidence>
<dbReference type="InterPro" id="IPR011992">
    <property type="entry name" value="EF-hand-dom_pair"/>
</dbReference>
<feature type="domain" description="EF-hand" evidence="4">
    <location>
        <begin position="63"/>
        <end position="98"/>
    </location>
</feature>
<feature type="domain" description="EF-hand" evidence="4">
    <location>
        <begin position="99"/>
        <end position="134"/>
    </location>
</feature>
<dbReference type="EMBL" id="UFQT01000679">
    <property type="protein sequence ID" value="SSX26511.1"/>
    <property type="molecule type" value="Genomic_DNA"/>
</dbReference>
<gene>
    <name evidence="5" type="primary">CSON013458</name>
</gene>
<dbReference type="PROSITE" id="PS50222">
    <property type="entry name" value="EF_HAND_2"/>
    <property type="match status" value="3"/>
</dbReference>
<dbReference type="InterPro" id="IPR051581">
    <property type="entry name" value="Ca-bind"/>
</dbReference>
<reference evidence="5" key="1">
    <citation type="submission" date="2018-07" db="EMBL/GenBank/DDBJ databases">
        <authorList>
            <person name="Quirk P.G."/>
            <person name="Krulwich T.A."/>
        </authorList>
    </citation>
    <scope>NUCLEOTIDE SEQUENCE</scope>
</reference>
<dbReference type="SUPFAM" id="SSF47473">
    <property type="entry name" value="EF-hand"/>
    <property type="match status" value="1"/>
</dbReference>
<evidence type="ECO:0000256" key="2">
    <source>
        <dbReference type="ARBA" id="ARBA00022737"/>
    </source>
</evidence>
<dbReference type="PANTHER" id="PTHR34524:SF6">
    <property type="entry name" value="CALCYPHOSINE LIKE"/>
    <property type="match status" value="1"/>
</dbReference>
<dbReference type="SMART" id="SM00054">
    <property type="entry name" value="EFh"/>
    <property type="match status" value="3"/>
</dbReference>
<name>A0A336MB06_CULSO</name>
<evidence type="ECO:0000256" key="3">
    <source>
        <dbReference type="ARBA" id="ARBA00022837"/>
    </source>
</evidence>
<proteinExistence type="predicted"/>
<dbReference type="PANTHER" id="PTHR34524">
    <property type="entry name" value="CALCYPHOSIN"/>
    <property type="match status" value="1"/>
</dbReference>
<dbReference type="AlphaFoldDB" id="A0A336MB06"/>